<evidence type="ECO:0000313" key="5">
    <source>
        <dbReference type="EMBL" id="OOZ34944.1"/>
    </source>
</evidence>
<keyword evidence="3" id="KW-0067">ATP-binding</keyword>
<dbReference type="InterPro" id="IPR027417">
    <property type="entry name" value="P-loop_NTPase"/>
</dbReference>
<dbReference type="PANTHER" id="PTHR35372:SF2">
    <property type="entry name" value="SF3 HELICASE DOMAIN-CONTAINING PROTEIN"/>
    <property type="match status" value="1"/>
</dbReference>
<keyword evidence="2" id="KW-0378">Hydrolase</keyword>
<feature type="domain" description="SF3 helicase" evidence="4">
    <location>
        <begin position="81"/>
        <end position="244"/>
    </location>
</feature>
<dbReference type="Pfam" id="PF08706">
    <property type="entry name" value="D5_N"/>
    <property type="match status" value="1"/>
</dbReference>
<keyword evidence="1" id="KW-0547">Nucleotide-binding</keyword>
<organism evidence="5 6">
    <name type="scientific">Solemya velesiana gill symbiont</name>
    <dbReference type="NCBI Taxonomy" id="1918948"/>
    <lineage>
        <taxon>Bacteria</taxon>
        <taxon>Pseudomonadati</taxon>
        <taxon>Pseudomonadota</taxon>
        <taxon>Gammaproteobacteria</taxon>
        <taxon>sulfur-oxidizing symbionts</taxon>
    </lineage>
</organism>
<evidence type="ECO:0000256" key="1">
    <source>
        <dbReference type="ARBA" id="ARBA00022741"/>
    </source>
</evidence>
<dbReference type="AlphaFoldDB" id="A0A1T2KPY7"/>
<proteinExistence type="predicted"/>
<comment type="caution">
    <text evidence="5">The sequence shown here is derived from an EMBL/GenBank/DDBJ whole genome shotgun (WGS) entry which is preliminary data.</text>
</comment>
<dbReference type="InterPro" id="IPR014818">
    <property type="entry name" value="Phage/plasmid_primase_P4_C"/>
</dbReference>
<sequence>MNNLLSLAQSEPGISILSSHLDRDDHLFGVENGIIDLRKNELVNPSADIYITKCSRATYDPEAPCPRWTQFIEEITGGDNELGIFLQQLVGYCLAGGNPEQMFVVLYGHGANGKSTFLSVLNWLLGEYCRTVDPSLFMVRRFQSSGGPREDIVRLQGARLISTSEVGDGQVLDEDMVKRMTGDDILTGRVPYGRHSVEFRPNFCPIMVTNHKPIIRGEDHAIWRRIRLVPFEQKFDADKRDKHLTKRLTAELSGILNWALEGYRQYLKSGLTIPRCISNATVSYRTEMDLFQEWIEDMCVIGENERCNTADLYGSFHFYHDGDRLVSSITKKAFGRKLSDRGFISCKIRGSRGWRGIRLKTEMELLQDRIEARK</sequence>
<dbReference type="Gene3D" id="3.40.50.300">
    <property type="entry name" value="P-loop containing nucleotide triphosphate hydrolases"/>
    <property type="match status" value="1"/>
</dbReference>
<dbReference type="InterPro" id="IPR051620">
    <property type="entry name" value="ORF904-like_C"/>
</dbReference>
<gene>
    <name evidence="5" type="ORF">BOW51_11790</name>
</gene>
<protein>
    <recommendedName>
        <fullName evidence="4">SF3 helicase domain-containing protein</fullName>
    </recommendedName>
</protein>
<dbReference type="EMBL" id="MPRJ01000101">
    <property type="protein sequence ID" value="OOZ34944.1"/>
    <property type="molecule type" value="Genomic_DNA"/>
</dbReference>
<evidence type="ECO:0000259" key="4">
    <source>
        <dbReference type="PROSITE" id="PS51206"/>
    </source>
</evidence>
<dbReference type="InterPro" id="IPR014015">
    <property type="entry name" value="Helicase_SF3_DNA-vir"/>
</dbReference>
<evidence type="ECO:0000256" key="2">
    <source>
        <dbReference type="ARBA" id="ARBA00022801"/>
    </source>
</evidence>
<dbReference type="NCBIfam" id="TIGR01613">
    <property type="entry name" value="primase_Cterm"/>
    <property type="match status" value="1"/>
</dbReference>
<keyword evidence="6" id="KW-1185">Reference proteome</keyword>
<dbReference type="SUPFAM" id="SSF52540">
    <property type="entry name" value="P-loop containing nucleoside triphosphate hydrolases"/>
    <property type="match status" value="1"/>
</dbReference>
<evidence type="ECO:0000313" key="6">
    <source>
        <dbReference type="Proteomes" id="UP000190896"/>
    </source>
</evidence>
<evidence type="ECO:0000256" key="3">
    <source>
        <dbReference type="ARBA" id="ARBA00022840"/>
    </source>
</evidence>
<dbReference type="PROSITE" id="PS51206">
    <property type="entry name" value="SF3_HELICASE_1"/>
    <property type="match status" value="1"/>
</dbReference>
<name>A0A1T2KPY7_9GAMM</name>
<reference evidence="5 6" key="1">
    <citation type="submission" date="2016-11" db="EMBL/GenBank/DDBJ databases">
        <title>Mixed transmission modes and dynamic genome evolution in an obligate animal-bacterial symbiosis.</title>
        <authorList>
            <person name="Russell S.L."/>
            <person name="Corbett-Detig R.B."/>
            <person name="Cavanaugh C.M."/>
        </authorList>
    </citation>
    <scope>NUCLEOTIDE SEQUENCE [LARGE SCALE GENOMIC DNA]</scope>
    <source>
        <strain evidence="5">Se-Cadez</strain>
    </source>
</reference>
<dbReference type="InterPro" id="IPR006500">
    <property type="entry name" value="Helicase_put_C_phage/plasmid"/>
</dbReference>
<dbReference type="PANTHER" id="PTHR35372">
    <property type="entry name" value="ATP BINDING PROTEIN-RELATED"/>
    <property type="match status" value="1"/>
</dbReference>
<dbReference type="GO" id="GO:0005524">
    <property type="term" value="F:ATP binding"/>
    <property type="evidence" value="ECO:0007669"/>
    <property type="project" value="UniProtKB-KW"/>
</dbReference>
<accession>A0A1T2KPY7</accession>
<dbReference type="Proteomes" id="UP000190896">
    <property type="component" value="Unassembled WGS sequence"/>
</dbReference>
<dbReference type="GO" id="GO:0016787">
    <property type="term" value="F:hydrolase activity"/>
    <property type="evidence" value="ECO:0007669"/>
    <property type="project" value="UniProtKB-KW"/>
</dbReference>